<feature type="domain" description="WxL Interacting Protein host binding" evidence="4">
    <location>
        <begin position="192"/>
        <end position="288"/>
    </location>
</feature>
<evidence type="ECO:0000256" key="2">
    <source>
        <dbReference type="SAM" id="SignalP"/>
    </source>
</evidence>
<keyword evidence="1" id="KW-1133">Transmembrane helix</keyword>
<protein>
    <submittedName>
        <fullName evidence="5">Uncharacterized protein</fullName>
    </submittedName>
</protein>
<name>A0A365L2B8_9BACL</name>
<evidence type="ECO:0000313" key="6">
    <source>
        <dbReference type="Proteomes" id="UP000251002"/>
    </source>
</evidence>
<dbReference type="EMBL" id="QLZR01000002">
    <property type="protein sequence ID" value="RAZ79586.1"/>
    <property type="molecule type" value="Genomic_DNA"/>
</dbReference>
<gene>
    <name evidence="5" type="ORF">DP120_08250</name>
</gene>
<feature type="chain" id="PRO_5016817069" evidence="2">
    <location>
        <begin position="22"/>
        <end position="347"/>
    </location>
</feature>
<organism evidence="5 6">
    <name type="scientific">Planococcus halotolerans</name>
    <dbReference type="NCBI Taxonomy" id="2233542"/>
    <lineage>
        <taxon>Bacteria</taxon>
        <taxon>Bacillati</taxon>
        <taxon>Bacillota</taxon>
        <taxon>Bacilli</taxon>
        <taxon>Bacillales</taxon>
        <taxon>Caryophanaceae</taxon>
        <taxon>Planococcus</taxon>
    </lineage>
</organism>
<feature type="domain" description="WxL Interacting Protein peptidoglycan binding" evidence="3">
    <location>
        <begin position="28"/>
        <end position="143"/>
    </location>
</feature>
<dbReference type="Pfam" id="PF11797">
    <property type="entry name" value="WxLIP_HBD"/>
    <property type="match status" value="1"/>
</dbReference>
<dbReference type="Proteomes" id="UP000251002">
    <property type="component" value="Unassembled WGS sequence"/>
</dbReference>
<feature type="signal peptide" evidence="2">
    <location>
        <begin position="1"/>
        <end position="21"/>
    </location>
</feature>
<comment type="caution">
    <text evidence="5">The sequence shown here is derived from an EMBL/GenBank/DDBJ whole genome shotgun (WGS) entry which is preliminary data.</text>
</comment>
<dbReference type="Pfam" id="PF06030">
    <property type="entry name" value="WxLIP_PGBD"/>
    <property type="match status" value="1"/>
</dbReference>
<dbReference type="InterPro" id="IPR010317">
    <property type="entry name" value="WxLIP_PGBD"/>
</dbReference>
<keyword evidence="1" id="KW-0812">Transmembrane</keyword>
<keyword evidence="1" id="KW-0472">Membrane</keyword>
<dbReference type="InterPro" id="IPR021759">
    <property type="entry name" value="WxLIP_HBD"/>
</dbReference>
<evidence type="ECO:0000313" key="5">
    <source>
        <dbReference type="EMBL" id="RAZ79586.1"/>
    </source>
</evidence>
<evidence type="ECO:0000256" key="1">
    <source>
        <dbReference type="SAM" id="Phobius"/>
    </source>
</evidence>
<dbReference type="AlphaFoldDB" id="A0A365L2B8"/>
<evidence type="ECO:0000259" key="4">
    <source>
        <dbReference type="Pfam" id="PF11797"/>
    </source>
</evidence>
<keyword evidence="6" id="KW-1185">Reference proteome</keyword>
<evidence type="ECO:0000259" key="3">
    <source>
        <dbReference type="Pfam" id="PF06030"/>
    </source>
</evidence>
<reference evidence="5 6" key="1">
    <citation type="submission" date="2018-06" db="EMBL/GenBank/DDBJ databases">
        <title>The draft genome sequences of strains SCU63 and S1.</title>
        <authorList>
            <person name="Gan L."/>
        </authorList>
    </citation>
    <scope>NUCLEOTIDE SEQUENCE [LARGE SCALE GENOMIC DNA]</scope>
    <source>
        <strain evidence="5 6">SCU63</strain>
    </source>
</reference>
<sequence length="347" mass="37942">MYLRVLIMCFMILLIPFTVNAADPANDFDVKVLPAEGQHSFSEGYFHLDSEAGKTLSLDIRITNKSGEPINLYAQAVDTQTADKGGIIYSLDESSKEPDHHYLSDLIDIPETVTVAPGADEIIHFHLAIPSSASGTLLGGIMLTSIDAPDDLSMESLNKGGSNYTFEQPGQRLVAIKLNLPSKSASGFSLGDAKFNPFENQLALKVNNGKSAVIENVQGTYTVMDKDSEILVSGVIKPFAMAPTSKIKFPVNLKGKTLEEGKYVLMVKGKADEKEFFVEEKFTVTKSQEAGIVSETEAAASPFNRENISRTIAIALVSLFLLLPLLLKFDKRNEKKNSLTFTEKNHM</sequence>
<proteinExistence type="predicted"/>
<accession>A0A365L2B8</accession>
<feature type="transmembrane region" description="Helical" evidence="1">
    <location>
        <begin position="308"/>
        <end position="327"/>
    </location>
</feature>
<keyword evidence="2" id="KW-0732">Signal</keyword>